<protein>
    <submittedName>
        <fullName evidence="1">Uncharacterized protein</fullName>
    </submittedName>
</protein>
<reference evidence="1" key="1">
    <citation type="submission" date="2014-05" db="EMBL/GenBank/DDBJ databases">
        <authorList>
            <person name="Chronopoulou M."/>
        </authorList>
    </citation>
    <scope>NUCLEOTIDE SEQUENCE</scope>
    <source>
        <tissue evidence="1">Whole organism</tissue>
    </source>
</reference>
<proteinExistence type="predicted"/>
<dbReference type="EMBL" id="HACA01031010">
    <property type="protein sequence ID" value="CDW48371.1"/>
    <property type="molecule type" value="Transcribed_RNA"/>
</dbReference>
<evidence type="ECO:0000313" key="1">
    <source>
        <dbReference type="EMBL" id="CDW48371.1"/>
    </source>
</evidence>
<organism evidence="1">
    <name type="scientific">Lepeophtheirus salmonis</name>
    <name type="common">Salmon louse</name>
    <name type="synonym">Caligus salmonis</name>
    <dbReference type="NCBI Taxonomy" id="72036"/>
    <lineage>
        <taxon>Eukaryota</taxon>
        <taxon>Metazoa</taxon>
        <taxon>Ecdysozoa</taxon>
        <taxon>Arthropoda</taxon>
        <taxon>Crustacea</taxon>
        <taxon>Multicrustacea</taxon>
        <taxon>Hexanauplia</taxon>
        <taxon>Copepoda</taxon>
        <taxon>Siphonostomatoida</taxon>
        <taxon>Caligidae</taxon>
        <taxon>Lepeophtheirus</taxon>
    </lineage>
</organism>
<name>A0A0K2VER2_LEPSM</name>
<sequence>MGPILNITLSIISSEISSDPTSPSIISKGTACSLTYPTVSYSASNPLLPETDGLIHIIAPSSSSKGTTS</sequence>
<dbReference type="AlphaFoldDB" id="A0A0K2VER2"/>
<accession>A0A0K2VER2</accession>